<evidence type="ECO:0000313" key="1">
    <source>
        <dbReference type="EMBL" id="SHM95020.1"/>
    </source>
</evidence>
<keyword evidence="2" id="KW-1185">Reference proteome</keyword>
<dbReference type="Proteomes" id="UP000184028">
    <property type="component" value="Unassembled WGS sequence"/>
</dbReference>
<accession>A0A1M7MVH2</accession>
<reference evidence="2" key="1">
    <citation type="submission" date="2016-11" db="EMBL/GenBank/DDBJ databases">
        <authorList>
            <person name="Varghese N."/>
            <person name="Submissions S."/>
        </authorList>
    </citation>
    <scope>NUCLEOTIDE SEQUENCE [LARGE SCALE GENOMIC DNA]</scope>
    <source>
        <strain evidence="2">DSM 24724</strain>
    </source>
</reference>
<name>A0A1M7MVH2_9FLAO</name>
<evidence type="ECO:0000313" key="2">
    <source>
        <dbReference type="Proteomes" id="UP000184028"/>
    </source>
</evidence>
<dbReference type="AlphaFoldDB" id="A0A1M7MVH2"/>
<dbReference type="InterPro" id="IPR026341">
    <property type="entry name" value="T9SS_type_B"/>
</dbReference>
<gene>
    <name evidence="1" type="ORF">SAMN05444484_1151</name>
</gene>
<sequence>MYIHKQRKIGFSIKKKSTESFCILIGLFILQKGHAQFTNNGDVQVNKNTILSVYEDYLNKPSGSFINDGEVYIFKDWRNDGEVSFNKTVSNGQTFFNGTLGQFIEGDKQSDFQNVIFDNAAEDAPFYLGTTISVNKNALFQTGIVNAVDWDGLVIFNENSSHQKVRDQSFVDGKVQKIGKTEFQFPVGSGKFFRPSFHDGTNGNNIYTTQYFHKNSDDLHSHLNKDVSIITINDQEYWEVKQDQGAEKVVLSLTLDNDTTPPDFFVETATTKLAIVRWDDTAGKWVNDGGVLSDPVNGEAYQRLLTGQVGGYGLFTMAIVKKEEEDDELIVYNAISPNGDGVNDTFHIKGIDKYPDNTVEIYNRWGVKVYEARSYNETDVMFGGYSDGRTTINRNEKLPTGTYFYILNYKNNKDKMVKKSGYLYINNN</sequence>
<organism evidence="1 2">
    <name type="scientific">Flavobacterium chilense</name>
    <dbReference type="NCBI Taxonomy" id="946677"/>
    <lineage>
        <taxon>Bacteria</taxon>
        <taxon>Pseudomonadati</taxon>
        <taxon>Bacteroidota</taxon>
        <taxon>Flavobacteriia</taxon>
        <taxon>Flavobacteriales</taxon>
        <taxon>Flavobacteriaceae</taxon>
        <taxon>Flavobacterium</taxon>
    </lineage>
</organism>
<dbReference type="RefSeq" id="WP_073075580.1">
    <property type="nucleotide sequence ID" value="NZ_FRBT01000015.1"/>
</dbReference>
<dbReference type="Pfam" id="PF13585">
    <property type="entry name" value="CHU_C"/>
    <property type="match status" value="1"/>
</dbReference>
<proteinExistence type="predicted"/>
<dbReference type="STRING" id="946677.SAMN05444484_1151"/>
<dbReference type="EMBL" id="FRBT01000015">
    <property type="protein sequence ID" value="SHM95020.1"/>
    <property type="molecule type" value="Genomic_DNA"/>
</dbReference>
<protein>
    <submittedName>
        <fullName evidence="1">Gliding motility-associated C-terminal domain-containing protein</fullName>
    </submittedName>
</protein>
<dbReference type="NCBIfam" id="TIGR04131">
    <property type="entry name" value="Bac_Flav_CTERM"/>
    <property type="match status" value="1"/>
</dbReference>